<dbReference type="PANTHER" id="PTHR43798:SF33">
    <property type="entry name" value="HYDROLASE, PUTATIVE (AFU_ORTHOLOGUE AFUA_2G14860)-RELATED"/>
    <property type="match status" value="1"/>
</dbReference>
<dbReference type="PANTHER" id="PTHR43798">
    <property type="entry name" value="MONOACYLGLYCEROL LIPASE"/>
    <property type="match status" value="1"/>
</dbReference>
<evidence type="ECO:0000313" key="2">
    <source>
        <dbReference type="EMBL" id="WPC75396.1"/>
    </source>
</evidence>
<evidence type="ECO:0000313" key="3">
    <source>
        <dbReference type="Proteomes" id="UP001304071"/>
    </source>
</evidence>
<dbReference type="RefSeq" id="WP_261897381.1">
    <property type="nucleotide sequence ID" value="NZ_AP024896.1"/>
</dbReference>
<dbReference type="GO" id="GO:0016787">
    <property type="term" value="F:hydrolase activity"/>
    <property type="evidence" value="ECO:0007669"/>
    <property type="project" value="UniProtKB-KW"/>
</dbReference>
<protein>
    <submittedName>
        <fullName evidence="2">Alpha/beta hydrolase</fullName>
    </submittedName>
</protein>
<feature type="domain" description="AB hydrolase-1" evidence="1">
    <location>
        <begin position="24"/>
        <end position="124"/>
    </location>
</feature>
<accession>A0ABZ0QHA5</accession>
<keyword evidence="2" id="KW-0378">Hydrolase</keyword>
<dbReference type="EMBL" id="CP138204">
    <property type="protein sequence ID" value="WPC75396.1"/>
    <property type="molecule type" value="Genomic_DNA"/>
</dbReference>
<dbReference type="Proteomes" id="UP001304071">
    <property type="component" value="Chromosome 2"/>
</dbReference>
<dbReference type="Gene3D" id="3.40.50.1820">
    <property type="entry name" value="alpha/beta hydrolase"/>
    <property type="match status" value="1"/>
</dbReference>
<dbReference type="InterPro" id="IPR000073">
    <property type="entry name" value="AB_hydrolase_1"/>
</dbReference>
<dbReference type="Pfam" id="PF00561">
    <property type="entry name" value="Abhydrolase_1"/>
    <property type="match status" value="1"/>
</dbReference>
<organism evidence="2 3">
    <name type="scientific">Vibrio porteresiae DSM 19223</name>
    <dbReference type="NCBI Taxonomy" id="1123496"/>
    <lineage>
        <taxon>Bacteria</taxon>
        <taxon>Pseudomonadati</taxon>
        <taxon>Pseudomonadota</taxon>
        <taxon>Gammaproteobacteria</taxon>
        <taxon>Vibrionales</taxon>
        <taxon>Vibrionaceae</taxon>
        <taxon>Vibrio</taxon>
    </lineage>
</organism>
<dbReference type="InterPro" id="IPR029058">
    <property type="entry name" value="AB_hydrolase_fold"/>
</dbReference>
<dbReference type="InterPro" id="IPR050266">
    <property type="entry name" value="AB_hydrolase_sf"/>
</dbReference>
<keyword evidence="3" id="KW-1185">Reference proteome</keyword>
<gene>
    <name evidence="2" type="ORF">R8Z52_20925</name>
</gene>
<dbReference type="PRINTS" id="PR00111">
    <property type="entry name" value="ABHYDROLASE"/>
</dbReference>
<proteinExistence type="predicted"/>
<name>A0ABZ0QHA5_9VIBR</name>
<sequence>MKEFKLNGCNTRLRYHDLPGNDTPILFIHGLGCASSFDYPQVVSTGGLESHRRILVDMVGSGFSDKPEDFDYSIANHANCLAQLINHLGLSKVIIYGHSMGGAVSISLAKQISDRVQTLILSEANLDAGGGFFSQRIASFSESDFLHSAYTKIIQKSIESGNTEWAAGLSNSLPLAIYKNALSLIAGEQPSWRETFYALPVSKTYIFGSNSLPDPDAEILANHKIQIEIVPGAGHSMAWENPEGLARAIKKSIV</sequence>
<dbReference type="SUPFAM" id="SSF53474">
    <property type="entry name" value="alpha/beta-Hydrolases"/>
    <property type="match status" value="1"/>
</dbReference>
<reference evidence="2 3" key="1">
    <citation type="submission" date="2023-11" db="EMBL/GenBank/DDBJ databases">
        <title>Plant-associative lifestyle of Vibrio porteresiae and its evolutionary dynamics.</title>
        <authorList>
            <person name="Rameshkumar N."/>
            <person name="Kirti K."/>
        </authorList>
    </citation>
    <scope>NUCLEOTIDE SEQUENCE [LARGE SCALE GENOMIC DNA]</scope>
    <source>
        <strain evidence="2 3">MSSRF30</strain>
    </source>
</reference>
<evidence type="ECO:0000259" key="1">
    <source>
        <dbReference type="Pfam" id="PF00561"/>
    </source>
</evidence>